<dbReference type="SMART" id="SM00327">
    <property type="entry name" value="VWA"/>
    <property type="match status" value="1"/>
</dbReference>
<dbReference type="Gene3D" id="3.40.50.410">
    <property type="entry name" value="von Willebrand factor, type A domain"/>
    <property type="match status" value="1"/>
</dbReference>
<proteinExistence type="predicted"/>
<evidence type="ECO:0000259" key="1">
    <source>
        <dbReference type="PROSITE" id="PS50234"/>
    </source>
</evidence>
<dbReference type="GeneID" id="68867066"/>
<dbReference type="RefSeq" id="WP_229569644.1">
    <property type="nucleotide sequence ID" value="NZ_AP025226.1"/>
</dbReference>
<organism evidence="2 3">
    <name type="scientific">Saccharolobus caldissimus</name>
    <dbReference type="NCBI Taxonomy" id="1702097"/>
    <lineage>
        <taxon>Archaea</taxon>
        <taxon>Thermoproteota</taxon>
        <taxon>Thermoprotei</taxon>
        <taxon>Sulfolobales</taxon>
        <taxon>Sulfolobaceae</taxon>
        <taxon>Saccharolobus</taxon>
    </lineage>
</organism>
<dbReference type="KEGG" id="scas:SACC_23420"/>
<dbReference type="AlphaFoldDB" id="A0AAQ4CU44"/>
<dbReference type="CDD" id="cd00198">
    <property type="entry name" value="vWFA"/>
    <property type="match status" value="1"/>
</dbReference>
<protein>
    <recommendedName>
        <fullName evidence="1">VWFA domain-containing protein</fullName>
    </recommendedName>
</protein>
<sequence length="380" mass="44147">MLNVIVNGSHRKSYNFPFRYFFRIIIKPENLYRRQGTHIEILLDTSESMWYSEIPPEYASYGTNCKVIDGGEICEYPEWVFKYVKPPKIQQALEALKRILEYIPADNYVSIYTFSDAIKPLVIMSSPSYALSQLNNVQRGAQETHLYRALNLINDADEIIVITDGTPTDSPLYVKKFSGRVIFVGVGRYYNENILKALSDQTNGILHHVDNLDELFKIFTESVKEYIGAQKVKVFLSSEFPVNLINYYDNPINLGTLEGLVRIYGYIDLPPNFNGKLLEIRVKYNILNKEEEIDKELYITTANNKDDFIKNIDQDIIAEGIWYYNLRNLSISNFDQTIKIMQNIAESTRKMDLLEYTRRLAESKDDTKRLNSEVTRRLRG</sequence>
<dbReference type="Proteomes" id="UP001319921">
    <property type="component" value="Chromosome"/>
</dbReference>
<dbReference type="SUPFAM" id="SSF53300">
    <property type="entry name" value="vWA-like"/>
    <property type="match status" value="1"/>
</dbReference>
<name>A0AAQ4CU44_9CREN</name>
<feature type="domain" description="VWFA" evidence="1">
    <location>
        <begin position="38"/>
        <end position="223"/>
    </location>
</feature>
<evidence type="ECO:0000313" key="2">
    <source>
        <dbReference type="EMBL" id="BDB99325.1"/>
    </source>
</evidence>
<dbReference type="InterPro" id="IPR002035">
    <property type="entry name" value="VWF_A"/>
</dbReference>
<reference evidence="2 3" key="1">
    <citation type="journal article" date="2022" name="Microbiol. Resour. Announc.">
        <title>Complete Genome Sequence of the Hyperthermophilic and Acidophilic Archaeon Saccharolobus caldissimus Strain HS-3T.</title>
        <authorList>
            <person name="Sakai H.D."/>
            <person name="Kurosawa N."/>
        </authorList>
    </citation>
    <scope>NUCLEOTIDE SEQUENCE [LARGE SCALE GENOMIC DNA]</scope>
    <source>
        <strain evidence="2 3">JCM32116</strain>
    </source>
</reference>
<dbReference type="InterPro" id="IPR036465">
    <property type="entry name" value="vWFA_dom_sf"/>
</dbReference>
<dbReference type="Pfam" id="PF18677">
    <property type="entry name" value="ArnB_C"/>
    <property type="match status" value="1"/>
</dbReference>
<dbReference type="InterPro" id="IPR040929">
    <property type="entry name" value="ArnB_C"/>
</dbReference>
<dbReference type="PROSITE" id="PS50234">
    <property type="entry name" value="VWFA"/>
    <property type="match status" value="1"/>
</dbReference>
<evidence type="ECO:0000313" key="3">
    <source>
        <dbReference type="Proteomes" id="UP001319921"/>
    </source>
</evidence>
<accession>A0AAQ4CU44</accession>
<dbReference type="EMBL" id="AP025226">
    <property type="protein sequence ID" value="BDB99325.1"/>
    <property type="molecule type" value="Genomic_DNA"/>
</dbReference>
<gene>
    <name evidence="2" type="ORF">SACC_23420</name>
</gene>
<keyword evidence="3" id="KW-1185">Reference proteome</keyword>